<dbReference type="AlphaFoldDB" id="A0A7I8E0M0"/>
<evidence type="ECO:0000313" key="2">
    <source>
        <dbReference type="Proteomes" id="UP000593842"/>
    </source>
</evidence>
<organism evidence="1 2">
    <name type="scientific">Faecalibacillus intestinalis</name>
    <dbReference type="NCBI Taxonomy" id="1982626"/>
    <lineage>
        <taxon>Bacteria</taxon>
        <taxon>Bacillati</taxon>
        <taxon>Bacillota</taxon>
        <taxon>Erysipelotrichia</taxon>
        <taxon>Erysipelotrichales</taxon>
        <taxon>Coprobacillaceae</taxon>
        <taxon>Faecalibacillus</taxon>
    </lineage>
</organism>
<sequence length="412" mass="49163">MANFIKNFKNQNYNDGFLPQSVLEELSKKWNGNLEYVYKENGTYMLEATNGKVELGFKNFEIENLDEIKDKCQKEKLTMEDLIDYSYNSQRPLTLKPLKNFQQFINNEKIDNNEFIISKDIIADPIPEKLVIFPEKMNKSIELKIGNGEKSYVYTFIQKPIDSLTKKRFVTSPNSKLLIDYEIDNERIKFNIEINKLQNTTIKEYLETLIFMQSLFNKGMYINDTYIKGSKGKDEKYEKREKLIDLWNKVYQIEKILGLRFTITNDLLDKKDLDNILLLYKSFIENKALRINKKINTLSFSYENIPEWFIKDVKENKERNLCLEYSEKYSFNLLGEKIDVLKLKSYFNLFIDEIENSEETKKIHLILKENDENKTYESVQLFKNEHDLEKFFSKKDHLTELQNAEYSIPIYY</sequence>
<name>A0A7I8E0M0_9FIRM</name>
<gene>
    <name evidence="1" type="ORF">Fi14EGH31_10220</name>
</gene>
<reference evidence="2" key="1">
    <citation type="submission" date="2020-09" db="EMBL/GenBank/DDBJ databases">
        <title>Complete genome sequencing of Faecalibacillus intestinalis strain 14EGH31.</title>
        <authorList>
            <person name="Sakamoto M."/>
            <person name="Murakami T."/>
            <person name="Mori H."/>
        </authorList>
    </citation>
    <scope>NUCLEOTIDE SEQUENCE [LARGE SCALE GENOMIC DNA]</scope>
    <source>
        <strain evidence="2">14EGH31</strain>
    </source>
</reference>
<dbReference type="RefSeq" id="WP_200765219.1">
    <property type="nucleotide sequence ID" value="NZ_AP024085.1"/>
</dbReference>
<proteinExistence type="predicted"/>
<accession>A0A7I8E0M0</accession>
<protein>
    <submittedName>
        <fullName evidence="1">Uncharacterized protein</fullName>
    </submittedName>
</protein>
<dbReference type="KEGG" id="fit:Fi14EGH31_10220"/>
<dbReference type="EMBL" id="AP024085">
    <property type="protein sequence ID" value="BCL57310.1"/>
    <property type="molecule type" value="Genomic_DNA"/>
</dbReference>
<dbReference type="Proteomes" id="UP000593842">
    <property type="component" value="Chromosome"/>
</dbReference>
<evidence type="ECO:0000313" key="1">
    <source>
        <dbReference type="EMBL" id="BCL57310.1"/>
    </source>
</evidence>
<dbReference type="GeneID" id="70579453"/>